<dbReference type="AlphaFoldDB" id="A0A0V1Q0G8"/>
<dbReference type="Gene3D" id="3.40.50.10900">
    <property type="entry name" value="PAC-like subunit"/>
    <property type="match status" value="1"/>
</dbReference>
<dbReference type="GO" id="GO:0005829">
    <property type="term" value="C:cytosol"/>
    <property type="evidence" value="ECO:0007669"/>
    <property type="project" value="TreeGrafter"/>
</dbReference>
<dbReference type="PIRSF" id="PIRSF010044">
    <property type="entry name" value="UCP010044"/>
    <property type="match status" value="1"/>
</dbReference>
<dbReference type="PANTHER" id="PTHR12970:SF1">
    <property type="entry name" value="PROTEASOME ASSEMBLY CHAPERONE 2"/>
    <property type="match status" value="1"/>
</dbReference>
<comment type="similarity">
    <text evidence="3 4">Belongs to the PSMG2 family.</text>
</comment>
<evidence type="ECO:0000313" key="6">
    <source>
        <dbReference type="Proteomes" id="UP000054251"/>
    </source>
</evidence>
<dbReference type="GO" id="GO:0043248">
    <property type="term" value="P:proteasome assembly"/>
    <property type="evidence" value="ECO:0007669"/>
    <property type="project" value="TreeGrafter"/>
</dbReference>
<evidence type="ECO:0000256" key="3">
    <source>
        <dbReference type="ARBA" id="ARBA00025745"/>
    </source>
</evidence>
<dbReference type="EMBL" id="LMYN01000040">
    <property type="protein sequence ID" value="KSA01884.1"/>
    <property type="molecule type" value="Genomic_DNA"/>
</dbReference>
<dbReference type="Pfam" id="PF09754">
    <property type="entry name" value="PAC2"/>
    <property type="match status" value="1"/>
</dbReference>
<comment type="caution">
    <text evidence="5">The sequence shown here is derived from an EMBL/GenBank/DDBJ whole genome shotgun (WGS) entry which is preliminary data.</text>
</comment>
<keyword evidence="6" id="KW-1185">Reference proteome</keyword>
<comment type="subunit">
    <text evidence="4">Component of the 20S proteasome chaperone.</text>
</comment>
<dbReference type="GO" id="GO:0005634">
    <property type="term" value="C:nucleus"/>
    <property type="evidence" value="ECO:0007669"/>
    <property type="project" value="TreeGrafter"/>
</dbReference>
<protein>
    <recommendedName>
        <fullName evidence="1 4">Proteasome assembly chaperone 2</fullName>
    </recommendedName>
</protein>
<name>A0A0V1Q0G8_9ASCO</name>
<keyword evidence="2 4" id="KW-0143">Chaperone</keyword>
<dbReference type="InterPro" id="IPR016562">
    <property type="entry name" value="Proteasome_assmbl_chp_2_euk"/>
</dbReference>
<evidence type="ECO:0000256" key="2">
    <source>
        <dbReference type="ARBA" id="ARBA00023186"/>
    </source>
</evidence>
<sequence length="260" mass="28893">MNSNSRVFNALPGIVLSDLADSTLIIPSISIGNIPQLANDLLIHSLNFIKIGSLNDTYLYPFASPIDTLADIGQKKGISTAVEVYHNKELKLTIIQQRSPIISGCTKTYVNEVILPFIKETKMVKFLILDSSDAGLVENLSPGTIDFYTNEDLLNKSLETLKIGLGEAIQLRNDDYSHSSYIRSLIMYLHSGDLSADFEVNVLVSYVYEGDNFFDGEHLANKTIEVLNLSPIENWIRPRSWSGVYGDRQVPNAMEEGLFG</sequence>
<reference evidence="5 6" key="1">
    <citation type="submission" date="2015-11" db="EMBL/GenBank/DDBJ databases">
        <title>The genome of Debaryomyces fabryi.</title>
        <authorList>
            <person name="Tafer H."/>
            <person name="Lopandic K."/>
        </authorList>
    </citation>
    <scope>NUCLEOTIDE SEQUENCE [LARGE SCALE GENOMIC DNA]</scope>
    <source>
        <strain evidence="5 6">CBS 789</strain>
    </source>
</reference>
<dbReference type="Proteomes" id="UP000054251">
    <property type="component" value="Unassembled WGS sequence"/>
</dbReference>
<evidence type="ECO:0000256" key="1">
    <source>
        <dbReference type="ARBA" id="ARBA00019186"/>
    </source>
</evidence>
<dbReference type="OrthoDB" id="10260712at2759"/>
<dbReference type="GeneID" id="26839349"/>
<organism evidence="5 6">
    <name type="scientific">Debaryomyces fabryi</name>
    <dbReference type="NCBI Taxonomy" id="58627"/>
    <lineage>
        <taxon>Eukaryota</taxon>
        <taxon>Fungi</taxon>
        <taxon>Dikarya</taxon>
        <taxon>Ascomycota</taxon>
        <taxon>Saccharomycotina</taxon>
        <taxon>Pichiomycetes</taxon>
        <taxon>Debaryomycetaceae</taxon>
        <taxon>Debaryomyces</taxon>
    </lineage>
</organism>
<dbReference type="PANTHER" id="PTHR12970">
    <property type="entry name" value="PROTEASOME ASSEMBLY CHAPERONE 2"/>
    <property type="match status" value="1"/>
</dbReference>
<accession>A0A0V1Q0G8</accession>
<proteinExistence type="inferred from homology"/>
<dbReference type="InterPro" id="IPR038389">
    <property type="entry name" value="PSMG2_sf"/>
</dbReference>
<evidence type="ECO:0000256" key="4">
    <source>
        <dbReference type="PIRNR" id="PIRNR010044"/>
    </source>
</evidence>
<dbReference type="RefSeq" id="XP_015467986.1">
    <property type="nucleotide sequence ID" value="XM_015611170.1"/>
</dbReference>
<comment type="function">
    <text evidence="4">Involved in 20S proteasome assembly.</text>
</comment>
<dbReference type="InterPro" id="IPR019151">
    <property type="entry name" value="Proteasome_assmbl_chaperone_2"/>
</dbReference>
<evidence type="ECO:0000313" key="5">
    <source>
        <dbReference type="EMBL" id="KSA01884.1"/>
    </source>
</evidence>
<gene>
    <name evidence="5" type="ORF">AC631_02340</name>
</gene>